<keyword evidence="2" id="KW-1185">Reference proteome</keyword>
<sequence length="98" mass="10683">MWRLIYLPALDALNVVDGLLPDSNHFLPAQAFGNILNSILLPSDLLGSAPNLSNVSSIGQEDQTESSSHQASESCPLRLSVEVFRFNPCPDVLKQFVC</sequence>
<proteinExistence type="predicted"/>
<gene>
    <name evidence="1" type="ORF">Nepgr_006203</name>
</gene>
<dbReference type="EMBL" id="BSYO01000005">
    <property type="protein sequence ID" value="GMH04364.1"/>
    <property type="molecule type" value="Genomic_DNA"/>
</dbReference>
<organism evidence="1 2">
    <name type="scientific">Nepenthes gracilis</name>
    <name type="common">Slender pitcher plant</name>
    <dbReference type="NCBI Taxonomy" id="150966"/>
    <lineage>
        <taxon>Eukaryota</taxon>
        <taxon>Viridiplantae</taxon>
        <taxon>Streptophyta</taxon>
        <taxon>Embryophyta</taxon>
        <taxon>Tracheophyta</taxon>
        <taxon>Spermatophyta</taxon>
        <taxon>Magnoliopsida</taxon>
        <taxon>eudicotyledons</taxon>
        <taxon>Gunneridae</taxon>
        <taxon>Pentapetalae</taxon>
        <taxon>Caryophyllales</taxon>
        <taxon>Nepenthaceae</taxon>
        <taxon>Nepenthes</taxon>
    </lineage>
</organism>
<protein>
    <submittedName>
        <fullName evidence="1">Uncharacterized protein</fullName>
    </submittedName>
</protein>
<reference evidence="1" key="1">
    <citation type="submission" date="2023-05" db="EMBL/GenBank/DDBJ databases">
        <title>Nepenthes gracilis genome sequencing.</title>
        <authorList>
            <person name="Fukushima K."/>
        </authorList>
    </citation>
    <scope>NUCLEOTIDE SEQUENCE</scope>
    <source>
        <strain evidence="1">SING2019-196</strain>
    </source>
</reference>
<evidence type="ECO:0000313" key="2">
    <source>
        <dbReference type="Proteomes" id="UP001279734"/>
    </source>
</evidence>
<accession>A0AAD3XH43</accession>
<dbReference type="AlphaFoldDB" id="A0AAD3XH43"/>
<comment type="caution">
    <text evidence="1">The sequence shown here is derived from an EMBL/GenBank/DDBJ whole genome shotgun (WGS) entry which is preliminary data.</text>
</comment>
<evidence type="ECO:0000313" key="1">
    <source>
        <dbReference type="EMBL" id="GMH04364.1"/>
    </source>
</evidence>
<dbReference type="Proteomes" id="UP001279734">
    <property type="component" value="Unassembled WGS sequence"/>
</dbReference>
<name>A0AAD3XH43_NEPGR</name>